<feature type="chain" id="PRO_5014372020" description="Glucose-inhibited division protein B" evidence="1">
    <location>
        <begin position="18"/>
        <end position="115"/>
    </location>
</feature>
<organism evidence="2 3">
    <name type="scientific">Pseudazoarcus pumilus</name>
    <dbReference type="NCBI Taxonomy" id="2067960"/>
    <lineage>
        <taxon>Bacteria</taxon>
        <taxon>Pseudomonadati</taxon>
        <taxon>Pseudomonadota</taxon>
        <taxon>Betaproteobacteria</taxon>
        <taxon>Rhodocyclales</taxon>
        <taxon>Zoogloeaceae</taxon>
        <taxon>Pseudazoarcus</taxon>
    </lineage>
</organism>
<reference evidence="2 3" key="1">
    <citation type="submission" date="2018-01" db="EMBL/GenBank/DDBJ databases">
        <authorList>
            <person name="Fu G.-Y."/>
        </authorList>
    </citation>
    <scope>NUCLEOTIDE SEQUENCE [LARGE SCALE GENOMIC DNA]</scope>
    <source>
        <strain evidence="2 3">SY39</strain>
    </source>
</reference>
<evidence type="ECO:0000313" key="2">
    <source>
        <dbReference type="EMBL" id="AUN94908.1"/>
    </source>
</evidence>
<dbReference type="PROSITE" id="PS51257">
    <property type="entry name" value="PROKAR_LIPOPROTEIN"/>
    <property type="match status" value="1"/>
</dbReference>
<keyword evidence="3" id="KW-1185">Reference proteome</keyword>
<keyword evidence="1" id="KW-0732">Signal</keyword>
<feature type="signal peptide" evidence="1">
    <location>
        <begin position="1"/>
        <end position="17"/>
    </location>
</feature>
<dbReference type="Proteomes" id="UP000242205">
    <property type="component" value="Chromosome"/>
</dbReference>
<sequence length="115" mass="12933">MPARNLLVAIVTTLALAACGTDRTTAEDVSLAELAARPQAYDDRTVRTRGIVRGFDDPRHYWLEDPQINRVGLEPMNVIAPHLDREVTIVGRFSFSRDRGRRIRIDGIEAYDAAR</sequence>
<name>A0A2I6S6N6_9RHOO</name>
<accession>A0A2I6S6N6</accession>
<evidence type="ECO:0000256" key="1">
    <source>
        <dbReference type="SAM" id="SignalP"/>
    </source>
</evidence>
<dbReference type="OrthoDB" id="5786500at2"/>
<evidence type="ECO:0000313" key="3">
    <source>
        <dbReference type="Proteomes" id="UP000242205"/>
    </source>
</evidence>
<dbReference type="KEGG" id="atw:C0099_08165"/>
<dbReference type="AlphaFoldDB" id="A0A2I6S6N6"/>
<protein>
    <recommendedName>
        <fullName evidence="4">Glucose-inhibited division protein B</fullName>
    </recommendedName>
</protein>
<dbReference type="RefSeq" id="WP_102246974.1">
    <property type="nucleotide sequence ID" value="NZ_CP025682.1"/>
</dbReference>
<evidence type="ECO:0008006" key="4">
    <source>
        <dbReference type="Google" id="ProtNLM"/>
    </source>
</evidence>
<proteinExistence type="predicted"/>
<gene>
    <name evidence="2" type="ORF">C0099_08165</name>
</gene>
<dbReference type="EMBL" id="CP025682">
    <property type="protein sequence ID" value="AUN94908.1"/>
    <property type="molecule type" value="Genomic_DNA"/>
</dbReference>